<keyword evidence="3" id="KW-0456">Lyase</keyword>
<proteinExistence type="predicted"/>
<dbReference type="GO" id="GO:0050385">
    <property type="term" value="F:ureidoglycolate lyase activity"/>
    <property type="evidence" value="ECO:0007669"/>
    <property type="project" value="UniProtKB-EC"/>
</dbReference>
<dbReference type="PANTHER" id="PTHR21221">
    <property type="entry name" value="UREIDOGLYCOLATE HYDROLASE"/>
    <property type="match status" value="1"/>
</dbReference>
<evidence type="ECO:0000313" key="5">
    <source>
        <dbReference type="EMBL" id="PVH29389.1"/>
    </source>
</evidence>
<protein>
    <recommendedName>
        <fullName evidence="7">Ureidoglycolate hydrolase</fullName>
    </recommendedName>
</protein>
<evidence type="ECO:0000256" key="2">
    <source>
        <dbReference type="ARBA" id="ARBA00022631"/>
    </source>
</evidence>
<dbReference type="PANTHER" id="PTHR21221:SF1">
    <property type="entry name" value="UREIDOGLYCOLATE LYASE"/>
    <property type="match status" value="1"/>
</dbReference>
<gene>
    <name evidence="5" type="ORF">DDE20_04425</name>
</gene>
<dbReference type="InterPro" id="IPR007247">
    <property type="entry name" value="Ureidogly_lyase"/>
</dbReference>
<dbReference type="Gene3D" id="2.60.120.480">
    <property type="entry name" value="Ureidoglycolate hydrolase"/>
    <property type="match status" value="1"/>
</dbReference>
<evidence type="ECO:0000313" key="6">
    <source>
        <dbReference type="Proteomes" id="UP000245911"/>
    </source>
</evidence>
<reference evidence="5 6" key="1">
    <citation type="submission" date="2018-04" db="EMBL/GenBank/DDBJ databases">
        <title>Pararhodobacter oceanense sp. nov., isolated from marine intertidal sediment.</title>
        <authorList>
            <person name="Wang X.-L."/>
            <person name="Du Z.-J."/>
        </authorList>
    </citation>
    <scope>NUCLEOTIDE SEQUENCE [LARGE SCALE GENOMIC DNA]</scope>
    <source>
        <strain evidence="5 6">AM505</strain>
    </source>
</reference>
<dbReference type="SUPFAM" id="SSF51182">
    <property type="entry name" value="RmlC-like cupins"/>
    <property type="match status" value="1"/>
</dbReference>
<organism evidence="5 6">
    <name type="scientific">Pararhodobacter oceanensis</name>
    <dbReference type="NCBI Taxonomy" id="2172121"/>
    <lineage>
        <taxon>Bacteria</taxon>
        <taxon>Pseudomonadati</taxon>
        <taxon>Pseudomonadota</taxon>
        <taxon>Alphaproteobacteria</taxon>
        <taxon>Rhodobacterales</taxon>
        <taxon>Paracoccaceae</taxon>
        <taxon>Pararhodobacter</taxon>
    </lineage>
</organism>
<dbReference type="Proteomes" id="UP000245911">
    <property type="component" value="Unassembled WGS sequence"/>
</dbReference>
<dbReference type="RefSeq" id="WP_116557273.1">
    <property type="nucleotide sequence ID" value="NZ_JBLWXM010000007.1"/>
</dbReference>
<sequence length="165" mass="17830">MIPFQPLTSESFAPYGHVAGDRQGVTKSIRGGAVCLTKSPAVFRHDPEATEFALDFYDVEAASSALRITQAERHPHSAQMFVPMFVASYLVIVWEGHPDASAARGFIGGPEDLVIYHPGVWHHGIIALGTRGRFASTMWRVPGGSDVEFLTLETALHAQVGEGVS</sequence>
<comment type="subunit">
    <text evidence="1">Homodimer.</text>
</comment>
<name>A0A2T8HVB5_9RHOB</name>
<dbReference type="Pfam" id="PF04115">
    <property type="entry name" value="Ureidogly_lyase"/>
    <property type="match status" value="1"/>
</dbReference>
<dbReference type="OrthoDB" id="9804602at2"/>
<dbReference type="AlphaFoldDB" id="A0A2T8HVB5"/>
<dbReference type="GO" id="GO:0000256">
    <property type="term" value="P:allantoin catabolic process"/>
    <property type="evidence" value="ECO:0007669"/>
    <property type="project" value="InterPro"/>
</dbReference>
<accession>A0A2T8HVB5</accession>
<evidence type="ECO:0008006" key="7">
    <source>
        <dbReference type="Google" id="ProtNLM"/>
    </source>
</evidence>
<evidence type="ECO:0000256" key="3">
    <source>
        <dbReference type="ARBA" id="ARBA00023239"/>
    </source>
</evidence>
<dbReference type="EMBL" id="QDKM01000002">
    <property type="protein sequence ID" value="PVH29389.1"/>
    <property type="molecule type" value="Genomic_DNA"/>
</dbReference>
<comment type="catalytic activity">
    <reaction evidence="4">
        <text>(S)-ureidoglycolate = urea + glyoxylate</text>
        <dbReference type="Rhea" id="RHEA:11304"/>
        <dbReference type="ChEBI" id="CHEBI:16199"/>
        <dbReference type="ChEBI" id="CHEBI:36655"/>
        <dbReference type="ChEBI" id="CHEBI:57296"/>
        <dbReference type="EC" id="4.3.2.3"/>
    </reaction>
</comment>
<dbReference type="CDD" id="cd20298">
    <property type="entry name" value="cupin_UAH"/>
    <property type="match status" value="1"/>
</dbReference>
<dbReference type="GO" id="GO:0004848">
    <property type="term" value="F:ureidoglycolate hydrolase activity"/>
    <property type="evidence" value="ECO:0007669"/>
    <property type="project" value="InterPro"/>
</dbReference>
<dbReference type="InterPro" id="IPR047233">
    <property type="entry name" value="UAH_cupin"/>
</dbReference>
<evidence type="ECO:0000256" key="4">
    <source>
        <dbReference type="ARBA" id="ARBA00047684"/>
    </source>
</evidence>
<comment type="caution">
    <text evidence="5">The sequence shown here is derived from an EMBL/GenBank/DDBJ whole genome shotgun (WGS) entry which is preliminary data.</text>
</comment>
<evidence type="ECO:0000256" key="1">
    <source>
        <dbReference type="ARBA" id="ARBA00011738"/>
    </source>
</evidence>
<dbReference type="InterPro" id="IPR024060">
    <property type="entry name" value="Ureidoglycolate_lyase_dom_sf"/>
</dbReference>
<dbReference type="InterPro" id="IPR011051">
    <property type="entry name" value="RmlC_Cupin_sf"/>
</dbReference>
<keyword evidence="2" id="KW-0659">Purine metabolism</keyword>
<dbReference type="GO" id="GO:0006144">
    <property type="term" value="P:purine nucleobase metabolic process"/>
    <property type="evidence" value="ECO:0007669"/>
    <property type="project" value="UniProtKB-KW"/>
</dbReference>
<keyword evidence="6" id="KW-1185">Reference proteome</keyword>